<dbReference type="InterPro" id="IPR000917">
    <property type="entry name" value="Sulfatase_N"/>
</dbReference>
<dbReference type="SUPFAM" id="SSF53649">
    <property type="entry name" value="Alkaline phosphatase-like"/>
    <property type="match status" value="1"/>
</dbReference>
<dbReference type="InterPro" id="IPR050738">
    <property type="entry name" value="Sulfatase"/>
</dbReference>
<dbReference type="PROSITE" id="PS00523">
    <property type="entry name" value="SULFATASE_1"/>
    <property type="match status" value="1"/>
</dbReference>
<evidence type="ECO:0000259" key="5">
    <source>
        <dbReference type="Pfam" id="PF00884"/>
    </source>
</evidence>
<dbReference type="RefSeq" id="WP_378050719.1">
    <property type="nucleotide sequence ID" value="NZ_JBHMDN010000029.1"/>
</dbReference>
<dbReference type="InterPro" id="IPR017850">
    <property type="entry name" value="Alkaline_phosphatase_core_sf"/>
</dbReference>
<evidence type="ECO:0000256" key="4">
    <source>
        <dbReference type="ARBA" id="ARBA00022837"/>
    </source>
</evidence>
<dbReference type="Pfam" id="PF00884">
    <property type="entry name" value="Sulfatase"/>
    <property type="match status" value="1"/>
</dbReference>
<reference evidence="7" key="1">
    <citation type="journal article" date="2019" name="Int. J. Syst. Evol. Microbiol.">
        <title>The Global Catalogue of Microorganisms (GCM) 10K type strain sequencing project: providing services to taxonomists for standard genome sequencing and annotation.</title>
        <authorList>
            <consortium name="The Broad Institute Genomics Platform"/>
            <consortium name="The Broad Institute Genome Sequencing Center for Infectious Disease"/>
            <person name="Wu L."/>
            <person name="Ma J."/>
        </authorList>
    </citation>
    <scope>NUCLEOTIDE SEQUENCE [LARGE SCALE GENOMIC DNA]</scope>
    <source>
        <strain evidence="7">KCTC 12907</strain>
    </source>
</reference>
<keyword evidence="2" id="KW-0479">Metal-binding</keyword>
<sequence>MSVKSATNDRPNVIWVFGDQHRAQALGCNGDGNVHTPNIDNLAAGGVHFNRALSGFPLCCPTRGSLMTGRYPHHCVPGHEHRLPEEQPTIAHVLNDEGYETAYFGKWHLDGFRENQGRAAYHIVPPERRGGFRHWIGYENNNSPWDCWVHGGAGEDAFHYRLPGFETDELTNLFVEYIRERGEEKKSGAGRPFFAVLSAQAPHNPYMAPEVFRGKHTSGSVELRPNVPPIARVREEARTNLAGYYAMIENLDWNLGRIREALSAADLDLDTHVVFFSDHGDMHGSHGQFHKTSPWEEAIRVPFVIGGERPFYGRTTGVSRALLNHVDVAPTTLGLCGVAVPEWMEGTDYSSHRLPDRAGNGAEEPDSAYLQSVVPTGHGHSVDKPWRGIVTNDGWKYVCFEGVSWLMFDLNEDPYELANMAHNSLYAGKRAELLGKLKAWIERTGDSFALPEQ</sequence>
<dbReference type="EMBL" id="JBHTAI010000017">
    <property type="protein sequence ID" value="MFC7151677.1"/>
    <property type="molecule type" value="Genomic_DNA"/>
</dbReference>
<dbReference type="CDD" id="cd16034">
    <property type="entry name" value="sulfatase_like"/>
    <property type="match status" value="1"/>
</dbReference>
<keyword evidence="4" id="KW-0106">Calcium</keyword>
<evidence type="ECO:0000256" key="1">
    <source>
        <dbReference type="ARBA" id="ARBA00008779"/>
    </source>
</evidence>
<dbReference type="Gene3D" id="3.30.1120.10">
    <property type="match status" value="1"/>
</dbReference>
<comment type="caution">
    <text evidence="6">The sequence shown here is derived from an EMBL/GenBank/DDBJ whole genome shotgun (WGS) entry which is preliminary data.</text>
</comment>
<evidence type="ECO:0000313" key="7">
    <source>
        <dbReference type="Proteomes" id="UP001596378"/>
    </source>
</evidence>
<organism evidence="6 7">
    <name type="scientific">Cohnella cellulosilytica</name>
    <dbReference type="NCBI Taxonomy" id="986710"/>
    <lineage>
        <taxon>Bacteria</taxon>
        <taxon>Bacillati</taxon>
        <taxon>Bacillota</taxon>
        <taxon>Bacilli</taxon>
        <taxon>Bacillales</taxon>
        <taxon>Paenibacillaceae</taxon>
        <taxon>Cohnella</taxon>
    </lineage>
</organism>
<comment type="similarity">
    <text evidence="1">Belongs to the sulfatase family.</text>
</comment>
<dbReference type="InterPro" id="IPR024607">
    <property type="entry name" value="Sulfatase_CS"/>
</dbReference>
<evidence type="ECO:0000256" key="2">
    <source>
        <dbReference type="ARBA" id="ARBA00022723"/>
    </source>
</evidence>
<accession>A0ABW2FJG9</accession>
<feature type="domain" description="Sulfatase N-terminal" evidence="5">
    <location>
        <begin position="11"/>
        <end position="338"/>
    </location>
</feature>
<name>A0ABW2FJG9_9BACL</name>
<dbReference type="PANTHER" id="PTHR42693">
    <property type="entry name" value="ARYLSULFATASE FAMILY MEMBER"/>
    <property type="match status" value="1"/>
</dbReference>
<dbReference type="Proteomes" id="UP001596378">
    <property type="component" value="Unassembled WGS sequence"/>
</dbReference>
<gene>
    <name evidence="6" type="ORF">ACFQMJ_24320</name>
</gene>
<evidence type="ECO:0000313" key="6">
    <source>
        <dbReference type="EMBL" id="MFC7151677.1"/>
    </source>
</evidence>
<evidence type="ECO:0000256" key="3">
    <source>
        <dbReference type="ARBA" id="ARBA00022801"/>
    </source>
</evidence>
<proteinExistence type="inferred from homology"/>
<keyword evidence="7" id="KW-1185">Reference proteome</keyword>
<dbReference type="Gene3D" id="3.40.720.10">
    <property type="entry name" value="Alkaline Phosphatase, subunit A"/>
    <property type="match status" value="1"/>
</dbReference>
<keyword evidence="3" id="KW-0378">Hydrolase</keyword>
<dbReference type="PANTHER" id="PTHR42693:SF53">
    <property type="entry name" value="ENDO-4-O-SULFATASE"/>
    <property type="match status" value="1"/>
</dbReference>
<protein>
    <submittedName>
        <fullName evidence="6">Sulfatase</fullName>
    </submittedName>
</protein>